<dbReference type="Gene3D" id="1.20.144.10">
    <property type="entry name" value="Phosphatidic acid phosphatase type 2/haloperoxidase"/>
    <property type="match status" value="1"/>
</dbReference>
<organism evidence="9 10">
    <name type="scientific">Streptomyces boetiae</name>
    <dbReference type="NCBI Taxonomy" id="3075541"/>
    <lineage>
        <taxon>Bacteria</taxon>
        <taxon>Bacillati</taxon>
        <taxon>Actinomycetota</taxon>
        <taxon>Actinomycetes</taxon>
        <taxon>Kitasatosporales</taxon>
        <taxon>Streptomycetaceae</taxon>
        <taxon>Streptomyces</taxon>
    </lineage>
</organism>
<keyword evidence="10" id="KW-1185">Reference proteome</keyword>
<evidence type="ECO:0000256" key="2">
    <source>
        <dbReference type="ARBA" id="ARBA00022475"/>
    </source>
</evidence>
<protein>
    <submittedName>
        <fullName evidence="9">Phosphatase PAP2 family protein</fullName>
    </submittedName>
</protein>
<dbReference type="PROSITE" id="PS50146">
    <property type="entry name" value="DAGK"/>
    <property type="match status" value="1"/>
</dbReference>
<feature type="region of interest" description="Disordered" evidence="7">
    <location>
        <begin position="524"/>
        <end position="566"/>
    </location>
</feature>
<dbReference type="PANTHER" id="PTHR14969">
    <property type="entry name" value="SPHINGOSINE-1-PHOSPHATE PHOSPHOHYDROLASE"/>
    <property type="match status" value="1"/>
</dbReference>
<dbReference type="Pfam" id="PF01569">
    <property type="entry name" value="PAP2"/>
    <property type="match status" value="1"/>
</dbReference>
<feature type="domain" description="DAGKc" evidence="8">
    <location>
        <begin position="216"/>
        <end position="345"/>
    </location>
</feature>
<feature type="compositionally biased region" description="Basic residues" evidence="7">
    <location>
        <begin position="557"/>
        <end position="566"/>
    </location>
</feature>
<evidence type="ECO:0000313" key="9">
    <source>
        <dbReference type="EMBL" id="MDT0308680.1"/>
    </source>
</evidence>
<sequence>MDVPVPQGSPGLPGVSDVRRARGSLGAISRLDRHLFRRLAAAEPPVAQSVLPRLSRAADHGRLWFATAAGLASVGGREGRRAALRGVAALSLASLTTNTLMKYLAARQRPLLDAVPLARRPLKLPLTSSFPSGHSASAAAFAAGVALESPRLAAAVAPVAAAVALSRVYVGVHYPTDVVAGCLLGVGAALATGHWWPRRPPQDRLVQHRAPAPALPDGEGLVVVVNDDAGAEPWGAGPAERLAELLPAAEVVRCGDGEDLGALLDEAAGRAAGRGGALGVCGGDGSVNAAAERAAAHGLPLAVFPGGTLNHFALDAGIGGFEDTAAAVAGGQAIAVDLARVRPDPEDAAGAAGEDAPARHFLNTFSVGLYPDLVRTREALEARLGRWGARLKWPVAAASLALVLRSARPLTLELNGRPYRLWLLFAGNGLYSPEGFAPAHRTHLDDGLIDVRTVSADRPLARTRVVLSALTGTLARSPVYATARLPRLHLAGLGDGEALAFDGEAGPAPSALVLEKRPGGLAVYRPFREGEGDDEAAEPAPGPGLTAAPGAVLKRASPARRGARSG</sequence>
<accession>A0ABU2LAT9</accession>
<gene>
    <name evidence="9" type="ORF">RM780_17175</name>
</gene>
<keyword evidence="3" id="KW-0812">Transmembrane</keyword>
<dbReference type="CDD" id="cd01610">
    <property type="entry name" value="PAP2_like"/>
    <property type="match status" value="1"/>
</dbReference>
<keyword evidence="2" id="KW-1003">Cell membrane</keyword>
<dbReference type="InterPro" id="IPR000326">
    <property type="entry name" value="PAP2/HPO"/>
</dbReference>
<dbReference type="SMART" id="SM00014">
    <property type="entry name" value="acidPPc"/>
    <property type="match status" value="1"/>
</dbReference>
<dbReference type="InterPro" id="IPR036938">
    <property type="entry name" value="PAP2/HPO_sf"/>
</dbReference>
<dbReference type="Gene3D" id="3.40.50.10330">
    <property type="entry name" value="Probable inorganic polyphosphate/atp-NAD kinase, domain 1"/>
    <property type="match status" value="1"/>
</dbReference>
<dbReference type="EMBL" id="JAVREN010000024">
    <property type="protein sequence ID" value="MDT0308680.1"/>
    <property type="molecule type" value="Genomic_DNA"/>
</dbReference>
<dbReference type="Pfam" id="PF00781">
    <property type="entry name" value="DAGK_cat"/>
    <property type="match status" value="1"/>
</dbReference>
<dbReference type="InterPro" id="IPR016064">
    <property type="entry name" value="NAD/diacylglycerol_kinase_sf"/>
</dbReference>
<dbReference type="InterPro" id="IPR001206">
    <property type="entry name" value="Diacylglycerol_kinase_cat_dom"/>
</dbReference>
<dbReference type="Gene3D" id="2.60.200.40">
    <property type="match status" value="1"/>
</dbReference>
<keyword evidence="4" id="KW-0378">Hydrolase</keyword>
<evidence type="ECO:0000256" key="7">
    <source>
        <dbReference type="SAM" id="MobiDB-lite"/>
    </source>
</evidence>
<dbReference type="SUPFAM" id="SSF111331">
    <property type="entry name" value="NAD kinase/diacylglycerol kinase-like"/>
    <property type="match status" value="1"/>
</dbReference>
<dbReference type="Proteomes" id="UP001183388">
    <property type="component" value="Unassembled WGS sequence"/>
</dbReference>
<evidence type="ECO:0000259" key="8">
    <source>
        <dbReference type="PROSITE" id="PS50146"/>
    </source>
</evidence>
<keyword evidence="5" id="KW-1133">Transmembrane helix</keyword>
<feature type="compositionally biased region" description="Low complexity" evidence="7">
    <location>
        <begin position="543"/>
        <end position="556"/>
    </location>
</feature>
<proteinExistence type="predicted"/>
<dbReference type="SMART" id="SM00046">
    <property type="entry name" value="DAGKc"/>
    <property type="match status" value="1"/>
</dbReference>
<name>A0ABU2LAT9_9ACTN</name>
<comment type="caution">
    <text evidence="9">The sequence shown here is derived from an EMBL/GenBank/DDBJ whole genome shotgun (WGS) entry which is preliminary data.</text>
</comment>
<evidence type="ECO:0000313" key="10">
    <source>
        <dbReference type="Proteomes" id="UP001183388"/>
    </source>
</evidence>
<dbReference type="InterPro" id="IPR017438">
    <property type="entry name" value="ATP-NAD_kinase_N"/>
</dbReference>
<dbReference type="RefSeq" id="WP_311631619.1">
    <property type="nucleotide sequence ID" value="NZ_JAVREN010000024.1"/>
</dbReference>
<dbReference type="SUPFAM" id="SSF48317">
    <property type="entry name" value="Acid phosphatase/Vanadium-dependent haloperoxidase"/>
    <property type="match status" value="1"/>
</dbReference>
<keyword evidence="6" id="KW-0472">Membrane</keyword>
<reference evidence="10" key="1">
    <citation type="submission" date="2023-07" db="EMBL/GenBank/DDBJ databases">
        <title>30 novel species of actinomycetes from the DSMZ collection.</title>
        <authorList>
            <person name="Nouioui I."/>
        </authorList>
    </citation>
    <scope>NUCLEOTIDE SEQUENCE [LARGE SCALE GENOMIC DNA]</scope>
    <source>
        <strain evidence="10">DSM 44917</strain>
    </source>
</reference>
<evidence type="ECO:0000256" key="4">
    <source>
        <dbReference type="ARBA" id="ARBA00022801"/>
    </source>
</evidence>
<evidence type="ECO:0000256" key="6">
    <source>
        <dbReference type="ARBA" id="ARBA00023136"/>
    </source>
</evidence>
<comment type="subcellular location">
    <subcellularLocation>
        <location evidence="1">Cell membrane</location>
        <topology evidence="1">Multi-pass membrane protein</topology>
    </subcellularLocation>
</comment>
<evidence type="ECO:0000256" key="5">
    <source>
        <dbReference type="ARBA" id="ARBA00022989"/>
    </source>
</evidence>
<evidence type="ECO:0000256" key="3">
    <source>
        <dbReference type="ARBA" id="ARBA00022692"/>
    </source>
</evidence>
<evidence type="ECO:0000256" key="1">
    <source>
        <dbReference type="ARBA" id="ARBA00004651"/>
    </source>
</evidence>
<dbReference type="PANTHER" id="PTHR14969:SF62">
    <property type="entry name" value="DECAPRENYLPHOSPHORYL-5-PHOSPHORIBOSE PHOSPHATASE RV3807C-RELATED"/>
    <property type="match status" value="1"/>
</dbReference>